<sequence>MNNKYELEFLLGSHKGSFKNKNEILNYKECGCFYCKKIFFSSEIVDWNKENDAEETAICPKCGIDSVLSEKYPISDNLFLIEMYKYWF</sequence>
<organism evidence="1 2">
    <name type="scientific">Chryseobacterium camelliae</name>
    <dbReference type="NCBI Taxonomy" id="1265445"/>
    <lineage>
        <taxon>Bacteria</taxon>
        <taxon>Pseudomonadati</taxon>
        <taxon>Bacteroidota</taxon>
        <taxon>Flavobacteriia</taxon>
        <taxon>Flavobacteriales</taxon>
        <taxon>Weeksellaceae</taxon>
        <taxon>Chryseobacterium group</taxon>
        <taxon>Chryseobacterium</taxon>
    </lineage>
</organism>
<evidence type="ECO:0000313" key="1">
    <source>
        <dbReference type="EMBL" id="WBV60141.1"/>
    </source>
</evidence>
<name>A0ABY7QM97_9FLAO</name>
<evidence type="ECO:0000313" key="2">
    <source>
        <dbReference type="Proteomes" id="UP001210978"/>
    </source>
</evidence>
<protein>
    <submittedName>
        <fullName evidence="1">Cytoplasmic protein</fullName>
    </submittedName>
</protein>
<dbReference type="RefSeq" id="WP_271148482.1">
    <property type="nucleotide sequence ID" value="NZ_CP115859.1"/>
</dbReference>
<proteinExistence type="predicted"/>
<dbReference type="Proteomes" id="UP001210978">
    <property type="component" value="Chromosome"/>
</dbReference>
<reference evidence="1 2" key="1">
    <citation type="submission" date="2023-01" db="EMBL/GenBank/DDBJ databases">
        <title>Complete genome of Chryseobacterium camelliae VAN22-5A.</title>
        <authorList>
            <person name="Zong G."/>
            <person name="Cao G."/>
        </authorList>
    </citation>
    <scope>NUCLEOTIDE SEQUENCE [LARGE SCALE GENOMIC DNA]</scope>
    <source>
        <strain evidence="1 2">VAN22-5A</strain>
    </source>
</reference>
<dbReference type="EMBL" id="CP115859">
    <property type="protein sequence ID" value="WBV60141.1"/>
    <property type="molecule type" value="Genomic_DNA"/>
</dbReference>
<gene>
    <name evidence="1" type="ORF">PFY12_14010</name>
</gene>
<accession>A0ABY7QM97</accession>
<keyword evidence="2" id="KW-1185">Reference proteome</keyword>